<evidence type="ECO:0000313" key="2">
    <source>
        <dbReference type="Proteomes" id="UP001208570"/>
    </source>
</evidence>
<dbReference type="Proteomes" id="UP001208570">
    <property type="component" value="Unassembled WGS sequence"/>
</dbReference>
<protein>
    <submittedName>
        <fullName evidence="1">Uncharacterized protein</fullName>
    </submittedName>
</protein>
<dbReference type="EMBL" id="JAODUP010000594">
    <property type="protein sequence ID" value="KAK2146619.1"/>
    <property type="molecule type" value="Genomic_DNA"/>
</dbReference>
<dbReference type="PANTHER" id="PTHR45703">
    <property type="entry name" value="DYNEIN HEAVY CHAIN"/>
    <property type="match status" value="1"/>
</dbReference>
<dbReference type="GO" id="GO:0030286">
    <property type="term" value="C:dynein complex"/>
    <property type="evidence" value="ECO:0007669"/>
    <property type="project" value="InterPro"/>
</dbReference>
<proteinExistence type="predicted"/>
<comment type="caution">
    <text evidence="1">The sequence shown here is derived from an EMBL/GenBank/DDBJ whole genome shotgun (WGS) entry which is preliminary data.</text>
</comment>
<dbReference type="PANTHER" id="PTHR45703:SF8">
    <property type="entry name" value="DYNEINS HEAVY CHAIN"/>
    <property type="match status" value="1"/>
</dbReference>
<keyword evidence="2" id="KW-1185">Reference proteome</keyword>
<feature type="non-terminal residue" evidence="1">
    <location>
        <position position="175"/>
    </location>
</feature>
<dbReference type="AlphaFoldDB" id="A0AAD9MXH4"/>
<accession>A0AAD9MXH4</accession>
<dbReference type="Gene3D" id="1.20.58.1120">
    <property type="match status" value="1"/>
</dbReference>
<gene>
    <name evidence="1" type="ORF">LSH36_594g02045</name>
</gene>
<dbReference type="InterPro" id="IPR026983">
    <property type="entry name" value="DHC"/>
</dbReference>
<dbReference type="GO" id="GO:0007018">
    <property type="term" value="P:microtubule-based movement"/>
    <property type="evidence" value="ECO:0007669"/>
    <property type="project" value="InterPro"/>
</dbReference>
<dbReference type="GO" id="GO:0045505">
    <property type="term" value="F:dynein intermediate chain binding"/>
    <property type="evidence" value="ECO:0007669"/>
    <property type="project" value="InterPro"/>
</dbReference>
<evidence type="ECO:0000313" key="1">
    <source>
        <dbReference type="EMBL" id="KAK2146619.1"/>
    </source>
</evidence>
<name>A0AAD9MXH4_9ANNE</name>
<sequence>MEAVAVASMEGEVLQLIDRVSLAGGVEVWLDNLKQSVSKTVGSLLLNIVQDINNGMACDEWAYKYPAQICRMGLLYYWTRECEQGAAELKYDRKALSTTSRKFGTTIGKLPAVLLRGSFKSVDDALLPIHRVRIENMVTYSLFLRDLIDYLATRKVREVTDFEWRRYLRFYVQDI</sequence>
<organism evidence="1 2">
    <name type="scientific">Paralvinella palmiformis</name>
    <dbReference type="NCBI Taxonomy" id="53620"/>
    <lineage>
        <taxon>Eukaryota</taxon>
        <taxon>Metazoa</taxon>
        <taxon>Spiralia</taxon>
        <taxon>Lophotrochozoa</taxon>
        <taxon>Annelida</taxon>
        <taxon>Polychaeta</taxon>
        <taxon>Sedentaria</taxon>
        <taxon>Canalipalpata</taxon>
        <taxon>Terebellida</taxon>
        <taxon>Terebelliformia</taxon>
        <taxon>Alvinellidae</taxon>
        <taxon>Paralvinella</taxon>
    </lineage>
</organism>
<dbReference type="GO" id="GO:0051959">
    <property type="term" value="F:dynein light intermediate chain binding"/>
    <property type="evidence" value="ECO:0007669"/>
    <property type="project" value="InterPro"/>
</dbReference>
<reference evidence="1" key="1">
    <citation type="journal article" date="2023" name="Mol. Biol. Evol.">
        <title>Third-Generation Sequencing Reveals the Adaptive Role of the Epigenome in Three Deep-Sea Polychaetes.</title>
        <authorList>
            <person name="Perez M."/>
            <person name="Aroh O."/>
            <person name="Sun Y."/>
            <person name="Lan Y."/>
            <person name="Juniper S.K."/>
            <person name="Young C.R."/>
            <person name="Angers B."/>
            <person name="Qian P.Y."/>
        </authorList>
    </citation>
    <scope>NUCLEOTIDE SEQUENCE</scope>
    <source>
        <strain evidence="1">P08H-3</strain>
    </source>
</reference>